<dbReference type="NCBIfam" id="TIGR00408">
    <property type="entry name" value="proS_fam_I"/>
    <property type="match status" value="1"/>
</dbReference>
<dbReference type="GO" id="GO:0006433">
    <property type="term" value="P:prolyl-tRNA aminoacylation"/>
    <property type="evidence" value="ECO:0007669"/>
    <property type="project" value="UniProtKB-UniRule"/>
</dbReference>
<dbReference type="Pfam" id="PF03129">
    <property type="entry name" value="HGTP_anticodon"/>
    <property type="match status" value="1"/>
</dbReference>
<dbReference type="GO" id="GO:0005737">
    <property type="term" value="C:cytoplasm"/>
    <property type="evidence" value="ECO:0007669"/>
    <property type="project" value="UniProtKB-SubCell"/>
</dbReference>
<sequence>MKQEKAFVKEITPQSEDFSRWYIDAIKKAELMDYTPVRGCIVFKPDGFELWERIQAAMDKRFKETGHRNAYFPMLIPESFFQKEKEHIEGFNPELPWVTEAGGEPLEEKLALRPTSETIIGHMYSQWIQSYRDLPVLINQWANVFRWEKRTMPFLRTSEFLWQEGHTAHATEEEAREETMQMLEIYREVVEQELAIPVWKGQKTPSERFAGAVDTYSIEAMMKDGKAVQAGTSHYLGENFARGFEIKFLDRDNQFKYVHTTSWGSSTRLIGAMIMVHGDDRGLAFPPRMAPTQVVMIPVGPMKLREQVMTAFDPLFDTLKAAGIRVRADLREETPGWKFNEWEMRGVPIRLEIGPRDVENGQVILARRDTGEKVTVPLEGAAEAVTKLLAEIQQNMYEKAVAFRDEHSHLEIDTLEQLHAHIANCESENKPSGWLLAGWCGEDACEAKVKEDTKFTSRNIPFEPPMEKKTCITCGADAKHTAWFGRAY</sequence>
<evidence type="ECO:0000256" key="3">
    <source>
        <dbReference type="ARBA" id="ARBA00022741"/>
    </source>
</evidence>
<dbReference type="InterPro" id="IPR016061">
    <property type="entry name" value="Pro-tRNA_ligase_II_C"/>
</dbReference>
<comment type="catalytic activity">
    <reaction evidence="7 8">
        <text>tRNA(Pro) + L-proline + ATP = L-prolyl-tRNA(Pro) + AMP + diphosphate</text>
        <dbReference type="Rhea" id="RHEA:14305"/>
        <dbReference type="Rhea" id="RHEA-COMP:9700"/>
        <dbReference type="Rhea" id="RHEA-COMP:9702"/>
        <dbReference type="ChEBI" id="CHEBI:30616"/>
        <dbReference type="ChEBI" id="CHEBI:33019"/>
        <dbReference type="ChEBI" id="CHEBI:60039"/>
        <dbReference type="ChEBI" id="CHEBI:78442"/>
        <dbReference type="ChEBI" id="CHEBI:78532"/>
        <dbReference type="ChEBI" id="CHEBI:456215"/>
        <dbReference type="EC" id="6.1.1.15"/>
    </reaction>
</comment>
<keyword evidence="2 8" id="KW-0436">Ligase</keyword>
<keyword evidence="3 8" id="KW-0547">Nucleotide-binding</keyword>
<comment type="subcellular location">
    <subcellularLocation>
        <location evidence="8">Cytoplasm</location>
    </subcellularLocation>
</comment>
<dbReference type="SMART" id="SM00946">
    <property type="entry name" value="ProRS-C_1"/>
    <property type="match status" value="1"/>
</dbReference>
<evidence type="ECO:0000256" key="5">
    <source>
        <dbReference type="ARBA" id="ARBA00022917"/>
    </source>
</evidence>
<dbReference type="InterPro" id="IPR006195">
    <property type="entry name" value="aa-tRNA-synth_II"/>
</dbReference>
<dbReference type="GO" id="GO:0140096">
    <property type="term" value="F:catalytic activity, acting on a protein"/>
    <property type="evidence" value="ECO:0007669"/>
    <property type="project" value="UniProtKB-ARBA"/>
</dbReference>
<reference evidence="10 11" key="1">
    <citation type="submission" date="2018-10" db="EMBL/GenBank/DDBJ databases">
        <title>Phylogenomics of Brevibacillus.</title>
        <authorList>
            <person name="Dunlap C."/>
        </authorList>
    </citation>
    <scope>NUCLEOTIDE SEQUENCE [LARGE SCALE GENOMIC DNA]</scope>
    <source>
        <strain evidence="10 11">JCM 12215</strain>
    </source>
</reference>
<dbReference type="GO" id="GO:0016740">
    <property type="term" value="F:transferase activity"/>
    <property type="evidence" value="ECO:0007669"/>
    <property type="project" value="UniProtKB-ARBA"/>
</dbReference>
<organism evidence="10 11">
    <name type="scientific">Brevibacillus invocatus</name>
    <dbReference type="NCBI Taxonomy" id="173959"/>
    <lineage>
        <taxon>Bacteria</taxon>
        <taxon>Bacillati</taxon>
        <taxon>Bacillota</taxon>
        <taxon>Bacilli</taxon>
        <taxon>Bacillales</taxon>
        <taxon>Paenibacillaceae</taxon>
        <taxon>Brevibacillus</taxon>
    </lineage>
</organism>
<dbReference type="PANTHER" id="PTHR43382">
    <property type="entry name" value="PROLYL-TRNA SYNTHETASE"/>
    <property type="match status" value="1"/>
</dbReference>
<dbReference type="InterPro" id="IPR017449">
    <property type="entry name" value="Pro-tRNA_synth_II"/>
</dbReference>
<dbReference type="InterPro" id="IPR045864">
    <property type="entry name" value="aa-tRNA-synth_II/BPL/LPL"/>
</dbReference>
<evidence type="ECO:0000256" key="8">
    <source>
        <dbReference type="HAMAP-Rule" id="MF_01571"/>
    </source>
</evidence>
<keyword evidence="11" id="KW-1185">Reference proteome</keyword>
<evidence type="ECO:0000256" key="6">
    <source>
        <dbReference type="ARBA" id="ARBA00023146"/>
    </source>
</evidence>
<dbReference type="InterPro" id="IPR033721">
    <property type="entry name" value="ProRS_core_arch_euk"/>
</dbReference>
<evidence type="ECO:0000313" key="11">
    <source>
        <dbReference type="Proteomes" id="UP000282028"/>
    </source>
</evidence>
<dbReference type="InterPro" id="IPR004154">
    <property type="entry name" value="Anticodon-bd"/>
</dbReference>
<keyword evidence="6 8" id="KW-0030">Aminoacyl-tRNA synthetase</keyword>
<evidence type="ECO:0000256" key="4">
    <source>
        <dbReference type="ARBA" id="ARBA00022840"/>
    </source>
</evidence>
<dbReference type="SUPFAM" id="SSF52954">
    <property type="entry name" value="Class II aaRS ABD-related"/>
    <property type="match status" value="1"/>
</dbReference>
<evidence type="ECO:0000256" key="2">
    <source>
        <dbReference type="ARBA" id="ARBA00022598"/>
    </source>
</evidence>
<dbReference type="Gene3D" id="3.30.110.30">
    <property type="entry name" value="C-terminal domain of ProRS"/>
    <property type="match status" value="1"/>
</dbReference>
<keyword evidence="5 8" id="KW-0648">Protein biosynthesis</keyword>
<comment type="caution">
    <text evidence="10">The sequence shown here is derived from an EMBL/GenBank/DDBJ whole genome shotgun (WGS) entry which is preliminary data.</text>
</comment>
<dbReference type="InterPro" id="IPR036621">
    <property type="entry name" value="Anticodon-bd_dom_sf"/>
</dbReference>
<dbReference type="OrthoDB" id="9809052at2"/>
<dbReference type="PANTHER" id="PTHR43382:SF2">
    <property type="entry name" value="BIFUNCTIONAL GLUTAMATE_PROLINE--TRNA LIGASE"/>
    <property type="match status" value="1"/>
</dbReference>
<protein>
    <recommendedName>
        <fullName evidence="8">Proline--tRNA ligase</fullName>
        <ecNumber evidence="8">6.1.1.15</ecNumber>
    </recommendedName>
    <alternativeName>
        <fullName evidence="8">Prolyl-tRNA synthetase</fullName>
        <shortName evidence="8">ProRS</shortName>
    </alternativeName>
</protein>
<dbReference type="CDD" id="cd00862">
    <property type="entry name" value="ProRS_anticodon_zinc"/>
    <property type="match status" value="1"/>
</dbReference>
<dbReference type="InterPro" id="IPR004499">
    <property type="entry name" value="Pro-tRNA-ligase_IIa_arc-type"/>
</dbReference>
<evidence type="ECO:0000313" key="10">
    <source>
        <dbReference type="EMBL" id="RNB67039.1"/>
    </source>
</evidence>
<name>A0A3M8BUG0_9BACL</name>
<keyword evidence="4 8" id="KW-0067">ATP-binding</keyword>
<dbReference type="RefSeq" id="WP_122911252.1">
    <property type="nucleotide sequence ID" value="NZ_CBCSBE010000031.1"/>
</dbReference>
<dbReference type="PRINTS" id="PR01046">
    <property type="entry name" value="TRNASYNTHPRO"/>
</dbReference>
<dbReference type="HAMAP" id="MF_01571">
    <property type="entry name" value="Pro_tRNA_synth_type3"/>
    <property type="match status" value="1"/>
</dbReference>
<comment type="domain">
    <text evidence="8">Consists of three domains: the N-terminal catalytic domain, the anticodon-binding domain and the C-terminal extension.</text>
</comment>
<dbReference type="GO" id="GO:0004827">
    <property type="term" value="F:proline-tRNA ligase activity"/>
    <property type="evidence" value="ECO:0007669"/>
    <property type="project" value="UniProtKB-UniRule"/>
</dbReference>
<dbReference type="Gene3D" id="3.40.50.800">
    <property type="entry name" value="Anticodon-binding domain"/>
    <property type="match status" value="1"/>
</dbReference>
<comment type="function">
    <text evidence="8">Catalyzes the attachment of proline to tRNA(Pro) in a two-step reaction: proline is first activated by ATP to form Pro-AMP and then transferred to the acceptor end of tRNA(Pro).</text>
</comment>
<evidence type="ECO:0000259" key="9">
    <source>
        <dbReference type="PROSITE" id="PS50862"/>
    </source>
</evidence>
<dbReference type="EMBL" id="RHHR01000060">
    <property type="protein sequence ID" value="RNB67039.1"/>
    <property type="molecule type" value="Genomic_DNA"/>
</dbReference>
<comment type="similarity">
    <text evidence="8">Belongs to the class-II aminoacyl-tRNA synthetase family. ProS type 3 subfamily.</text>
</comment>
<dbReference type="FunFam" id="3.30.930.10:FF:000037">
    <property type="entry name" value="Proline--tRNA ligase"/>
    <property type="match status" value="1"/>
</dbReference>
<keyword evidence="1 8" id="KW-0963">Cytoplasm</keyword>
<evidence type="ECO:0000256" key="1">
    <source>
        <dbReference type="ARBA" id="ARBA00022490"/>
    </source>
</evidence>
<comment type="subunit">
    <text evidence="8">Homodimer.</text>
</comment>
<evidence type="ECO:0000256" key="7">
    <source>
        <dbReference type="ARBA" id="ARBA00047671"/>
    </source>
</evidence>
<accession>A0A3M8BUG0</accession>
<dbReference type="Pfam" id="PF00587">
    <property type="entry name" value="tRNA-synt_2b"/>
    <property type="match status" value="1"/>
</dbReference>
<dbReference type="GO" id="GO:0005524">
    <property type="term" value="F:ATP binding"/>
    <property type="evidence" value="ECO:0007669"/>
    <property type="project" value="UniProtKB-UniRule"/>
</dbReference>
<dbReference type="InterPro" id="IPR002314">
    <property type="entry name" value="aa-tRNA-synt_IIb"/>
</dbReference>
<dbReference type="GO" id="GO:0017101">
    <property type="term" value="C:aminoacyl-tRNA synthetase multienzyme complex"/>
    <property type="evidence" value="ECO:0007669"/>
    <property type="project" value="TreeGrafter"/>
</dbReference>
<dbReference type="PROSITE" id="PS50862">
    <property type="entry name" value="AA_TRNA_LIGASE_II"/>
    <property type="match status" value="1"/>
</dbReference>
<dbReference type="SUPFAM" id="SSF55681">
    <property type="entry name" value="Class II aaRS and biotin synthetases"/>
    <property type="match status" value="1"/>
</dbReference>
<dbReference type="AlphaFoldDB" id="A0A3M8BUG0"/>
<dbReference type="CDD" id="cd00778">
    <property type="entry name" value="ProRS_core_arch_euk"/>
    <property type="match status" value="1"/>
</dbReference>
<proteinExistence type="inferred from homology"/>
<dbReference type="InterPro" id="IPR002316">
    <property type="entry name" value="Pro-tRNA-ligase_IIa"/>
</dbReference>
<dbReference type="SUPFAM" id="SSF64586">
    <property type="entry name" value="C-terminal domain of ProRS"/>
    <property type="match status" value="1"/>
</dbReference>
<dbReference type="Proteomes" id="UP000282028">
    <property type="component" value="Unassembled WGS sequence"/>
</dbReference>
<dbReference type="EC" id="6.1.1.15" evidence="8"/>
<dbReference type="Gene3D" id="3.30.930.10">
    <property type="entry name" value="Bira Bifunctional Protein, Domain 2"/>
    <property type="match status" value="1"/>
</dbReference>
<feature type="domain" description="Aminoacyl-transfer RNA synthetases class-II family profile" evidence="9">
    <location>
        <begin position="38"/>
        <end position="286"/>
    </location>
</feature>
<dbReference type="Pfam" id="PF09180">
    <property type="entry name" value="ProRS-C_1"/>
    <property type="match status" value="1"/>
</dbReference>
<gene>
    <name evidence="8" type="primary">proS</name>
    <name evidence="10" type="ORF">EDM52_23070</name>
</gene>
<dbReference type="FunFam" id="3.40.50.800:FF:000005">
    <property type="entry name" value="bifunctional glutamate/proline--tRNA ligase"/>
    <property type="match status" value="1"/>
</dbReference>